<accession>A0ABR6YIG9</accession>
<keyword evidence="2" id="KW-1185">Reference proteome</keyword>
<dbReference type="Proteomes" id="UP000613113">
    <property type="component" value="Unassembled WGS sequence"/>
</dbReference>
<dbReference type="PANTHER" id="PTHR40590">
    <property type="entry name" value="CYTOPLASMIC PROTEIN-RELATED"/>
    <property type="match status" value="1"/>
</dbReference>
<evidence type="ECO:0000313" key="2">
    <source>
        <dbReference type="Proteomes" id="UP000613113"/>
    </source>
</evidence>
<dbReference type="Pfam" id="PF01963">
    <property type="entry name" value="TraB_PrgY_gumN"/>
    <property type="match status" value="1"/>
</dbReference>
<sequence>MPALIPALVPAPMHLSDSVVRSVFRHFFCWLLISFAGLSGMLPAAAQSPSAPAHGVLWEIRSATNTAYLFGSVHLARADFYPLPESVQQAYRQADTLAVELDSDDAQAVAKAMPLLTYAAPDRLQNHLQKATWAQLQRFTGDATTGLQRLKPAVVATGLMMQVFASQGYDPQQGVDLHFIRRARADRKPVIELESMEFQSRILGGLSDADGDALLAQTLDSLSSGDAVQETAEMVEAWKRGDNEKLVQILQQTAAKDAGSQKMMKLLLDDRNPALAAQISTLMQAGKKLLIVVGAGHIAGQHSITELLQQQGMQVRQIR</sequence>
<dbReference type="InterPro" id="IPR002816">
    <property type="entry name" value="TraB/PrgY/GumN_fam"/>
</dbReference>
<proteinExistence type="predicted"/>
<dbReference type="RefSeq" id="WP_186861313.1">
    <property type="nucleotide sequence ID" value="NZ_JACOGC010000001.1"/>
</dbReference>
<dbReference type="EMBL" id="JACOGC010000001">
    <property type="protein sequence ID" value="MBC3883629.1"/>
    <property type="molecule type" value="Genomic_DNA"/>
</dbReference>
<reference evidence="1 2" key="1">
    <citation type="submission" date="2020-08" db="EMBL/GenBank/DDBJ databases">
        <title>Novel species isolated from subtropical streams in China.</title>
        <authorList>
            <person name="Lu H."/>
        </authorList>
    </citation>
    <scope>NUCLEOTIDE SEQUENCE [LARGE SCALE GENOMIC DNA]</scope>
    <source>
        <strain evidence="1 2">FT31W</strain>
    </source>
</reference>
<organism evidence="1 2">
    <name type="scientific">Undibacterium griseum</name>
    <dbReference type="NCBI Taxonomy" id="2762295"/>
    <lineage>
        <taxon>Bacteria</taxon>
        <taxon>Pseudomonadati</taxon>
        <taxon>Pseudomonadota</taxon>
        <taxon>Betaproteobacteria</taxon>
        <taxon>Burkholderiales</taxon>
        <taxon>Oxalobacteraceae</taxon>
        <taxon>Undibacterium</taxon>
    </lineage>
</organism>
<comment type="caution">
    <text evidence="1">The sequence shown here is derived from an EMBL/GenBank/DDBJ whole genome shotgun (WGS) entry which is preliminary data.</text>
</comment>
<dbReference type="CDD" id="cd14789">
    <property type="entry name" value="Tiki"/>
    <property type="match status" value="1"/>
</dbReference>
<dbReference type="InterPro" id="IPR047111">
    <property type="entry name" value="YbaP-like"/>
</dbReference>
<protein>
    <submittedName>
        <fullName evidence="1">TraB/GumN family protein</fullName>
    </submittedName>
</protein>
<dbReference type="PANTHER" id="PTHR40590:SF1">
    <property type="entry name" value="CYTOPLASMIC PROTEIN"/>
    <property type="match status" value="1"/>
</dbReference>
<name>A0ABR6YIG9_9BURK</name>
<gene>
    <name evidence="1" type="ORF">H8K27_00640</name>
</gene>
<evidence type="ECO:0000313" key="1">
    <source>
        <dbReference type="EMBL" id="MBC3883629.1"/>
    </source>
</evidence>